<feature type="chain" id="PRO_5043661908" evidence="2">
    <location>
        <begin position="22"/>
        <end position="295"/>
    </location>
</feature>
<gene>
    <name evidence="3" type="ORF">PPACK8108_LOCUS24741</name>
</gene>
<dbReference type="Proteomes" id="UP001153365">
    <property type="component" value="Unassembled WGS sequence"/>
</dbReference>
<organism evidence="3 4">
    <name type="scientific">Phakopsora pachyrhizi</name>
    <name type="common">Asian soybean rust disease fungus</name>
    <dbReference type="NCBI Taxonomy" id="170000"/>
    <lineage>
        <taxon>Eukaryota</taxon>
        <taxon>Fungi</taxon>
        <taxon>Dikarya</taxon>
        <taxon>Basidiomycota</taxon>
        <taxon>Pucciniomycotina</taxon>
        <taxon>Pucciniomycetes</taxon>
        <taxon>Pucciniales</taxon>
        <taxon>Phakopsoraceae</taxon>
        <taxon>Phakopsora</taxon>
    </lineage>
</organism>
<protein>
    <submittedName>
        <fullName evidence="3">Expressed protein</fullName>
    </submittedName>
</protein>
<proteinExistence type="predicted"/>
<evidence type="ECO:0000313" key="4">
    <source>
        <dbReference type="Proteomes" id="UP001153365"/>
    </source>
</evidence>
<name>A0AAV0BU38_PHAPC</name>
<sequence>MINHSCIPVLLLLASSFFTLFYPEKSGIILYASASHIPPDTIKIFAESSHPEGPGDKVIENLGNYDHNEIEMLPSDSFEKRPRDESMSDDSSSKPENEERSKRSRYMEKKRLRERMRKFRKSHSEISSGSIAEVSSQRSLPLVKPPSDEFILLERALGNLSSKDFIKYFTALIRKASEERKPGTVEEYDVIFRLFIALNRLEIPSEEFKSLGNSILSDKQNLNFLAIVVSKIVTDEHSYTITFQKGKVKEFLLEHPDLGMLHKLLTICDENHWKKIKETFYKAYLEKKIPELKFV</sequence>
<dbReference type="AlphaFoldDB" id="A0AAV0BU38"/>
<evidence type="ECO:0000256" key="1">
    <source>
        <dbReference type="SAM" id="MobiDB-lite"/>
    </source>
</evidence>
<comment type="caution">
    <text evidence="3">The sequence shown here is derived from an EMBL/GenBank/DDBJ whole genome shotgun (WGS) entry which is preliminary data.</text>
</comment>
<feature type="region of interest" description="Disordered" evidence="1">
    <location>
        <begin position="73"/>
        <end position="107"/>
    </location>
</feature>
<feature type="compositionally biased region" description="Basic and acidic residues" evidence="1">
    <location>
        <begin position="77"/>
        <end position="107"/>
    </location>
</feature>
<evidence type="ECO:0000256" key="2">
    <source>
        <dbReference type="SAM" id="SignalP"/>
    </source>
</evidence>
<accession>A0AAV0BU38</accession>
<keyword evidence="4" id="KW-1185">Reference proteome</keyword>
<evidence type="ECO:0000313" key="3">
    <source>
        <dbReference type="EMBL" id="CAH7689618.1"/>
    </source>
</evidence>
<feature type="signal peptide" evidence="2">
    <location>
        <begin position="1"/>
        <end position="21"/>
    </location>
</feature>
<keyword evidence="2" id="KW-0732">Signal</keyword>
<dbReference type="EMBL" id="CALTRL010006108">
    <property type="protein sequence ID" value="CAH7689618.1"/>
    <property type="molecule type" value="Genomic_DNA"/>
</dbReference>
<reference evidence="3" key="1">
    <citation type="submission" date="2022-06" db="EMBL/GenBank/DDBJ databases">
        <authorList>
            <consortium name="SYNGENTA / RWTH Aachen University"/>
        </authorList>
    </citation>
    <scope>NUCLEOTIDE SEQUENCE</scope>
</reference>